<dbReference type="EMBL" id="BPLR01018790">
    <property type="protein sequence ID" value="GIZ02275.1"/>
    <property type="molecule type" value="Genomic_DNA"/>
</dbReference>
<evidence type="ECO:0000313" key="1">
    <source>
        <dbReference type="EMBL" id="GIZ02275.1"/>
    </source>
</evidence>
<name>A0AAV4Y7V4_CAEEX</name>
<keyword evidence="2" id="KW-1185">Reference proteome</keyword>
<gene>
    <name evidence="1" type="ORF">CEXT_154441</name>
</gene>
<proteinExistence type="predicted"/>
<evidence type="ECO:0000313" key="2">
    <source>
        <dbReference type="Proteomes" id="UP001054945"/>
    </source>
</evidence>
<accession>A0AAV4Y7V4</accession>
<dbReference type="Proteomes" id="UP001054945">
    <property type="component" value="Unassembled WGS sequence"/>
</dbReference>
<sequence>MLYYVATSEKRLCQALSTQGVRYSNRTKSSLSLSVADYNQLRCRSLYVHPLFYTSLSPPSTKTLPKWGHFLKLSQPLTTTAYDFIL</sequence>
<dbReference type="AlphaFoldDB" id="A0AAV4Y7V4"/>
<reference evidence="1 2" key="1">
    <citation type="submission" date="2021-06" db="EMBL/GenBank/DDBJ databases">
        <title>Caerostris extrusa draft genome.</title>
        <authorList>
            <person name="Kono N."/>
            <person name="Arakawa K."/>
        </authorList>
    </citation>
    <scope>NUCLEOTIDE SEQUENCE [LARGE SCALE GENOMIC DNA]</scope>
</reference>
<organism evidence="1 2">
    <name type="scientific">Caerostris extrusa</name>
    <name type="common">Bark spider</name>
    <name type="synonym">Caerostris bankana</name>
    <dbReference type="NCBI Taxonomy" id="172846"/>
    <lineage>
        <taxon>Eukaryota</taxon>
        <taxon>Metazoa</taxon>
        <taxon>Ecdysozoa</taxon>
        <taxon>Arthropoda</taxon>
        <taxon>Chelicerata</taxon>
        <taxon>Arachnida</taxon>
        <taxon>Araneae</taxon>
        <taxon>Araneomorphae</taxon>
        <taxon>Entelegynae</taxon>
        <taxon>Araneoidea</taxon>
        <taxon>Araneidae</taxon>
        <taxon>Caerostris</taxon>
    </lineage>
</organism>
<comment type="caution">
    <text evidence="1">The sequence shown here is derived from an EMBL/GenBank/DDBJ whole genome shotgun (WGS) entry which is preliminary data.</text>
</comment>
<protein>
    <submittedName>
        <fullName evidence="1">Uncharacterized protein</fullName>
    </submittedName>
</protein>